<name>A0A317SZL8_9PEZI</name>
<keyword evidence="1" id="KW-1133">Transmembrane helix</keyword>
<comment type="caution">
    <text evidence="2">The sequence shown here is derived from an EMBL/GenBank/DDBJ whole genome shotgun (WGS) entry which is preliminary data.</text>
</comment>
<evidence type="ECO:0000256" key="1">
    <source>
        <dbReference type="SAM" id="Phobius"/>
    </source>
</evidence>
<sequence>MDALLPLVSSPKSGGGGSALTLCTMSAALCIRLMLEKMVSYLGMRLAWYRTVRV</sequence>
<dbReference type="AlphaFoldDB" id="A0A317SZL8"/>
<accession>A0A317SZL8</accession>
<dbReference type="OrthoDB" id="10284972at2759"/>
<evidence type="ECO:0000313" key="3">
    <source>
        <dbReference type="Proteomes" id="UP000246991"/>
    </source>
</evidence>
<dbReference type="Proteomes" id="UP000246991">
    <property type="component" value="Unassembled WGS sequence"/>
</dbReference>
<organism evidence="2 3">
    <name type="scientific">Tuber magnatum</name>
    <name type="common">white Piedmont truffle</name>
    <dbReference type="NCBI Taxonomy" id="42249"/>
    <lineage>
        <taxon>Eukaryota</taxon>
        <taxon>Fungi</taxon>
        <taxon>Dikarya</taxon>
        <taxon>Ascomycota</taxon>
        <taxon>Pezizomycotina</taxon>
        <taxon>Pezizomycetes</taxon>
        <taxon>Pezizales</taxon>
        <taxon>Tuberaceae</taxon>
        <taxon>Tuber</taxon>
    </lineage>
</organism>
<keyword evidence="1" id="KW-0812">Transmembrane</keyword>
<protein>
    <submittedName>
        <fullName evidence="2">Uncharacterized protein</fullName>
    </submittedName>
</protein>
<dbReference type="EMBL" id="PYWC01000013">
    <property type="protein sequence ID" value="PWW78726.1"/>
    <property type="molecule type" value="Genomic_DNA"/>
</dbReference>
<feature type="transmembrane region" description="Helical" evidence="1">
    <location>
        <begin position="15"/>
        <end position="35"/>
    </location>
</feature>
<evidence type="ECO:0000313" key="2">
    <source>
        <dbReference type="EMBL" id="PWW78726.1"/>
    </source>
</evidence>
<reference evidence="2 3" key="1">
    <citation type="submission" date="2018-03" db="EMBL/GenBank/DDBJ databases">
        <title>Genomes of Pezizomycetes fungi and the evolution of truffles.</title>
        <authorList>
            <person name="Murat C."/>
            <person name="Payen T."/>
            <person name="Noel B."/>
            <person name="Kuo A."/>
            <person name="Martin F.M."/>
        </authorList>
    </citation>
    <scope>NUCLEOTIDE SEQUENCE [LARGE SCALE GENOMIC DNA]</scope>
    <source>
        <strain evidence="2">091103-1</strain>
    </source>
</reference>
<proteinExistence type="predicted"/>
<keyword evidence="1" id="KW-0472">Membrane</keyword>
<gene>
    <name evidence="2" type="ORF">C7212DRAFT_290712</name>
</gene>
<keyword evidence="3" id="KW-1185">Reference proteome</keyword>